<comment type="subcellular location">
    <subcellularLocation>
        <location evidence="1">Membrane</location>
        <topology evidence="1">Multi-pass membrane protein</topology>
    </subcellularLocation>
</comment>
<name>A0A8C3I022_CHRPI</name>
<sequence length="140" mass="13322">MGSPTPTALAPRGCIWEDARNWTNCVSHFLCRANDTQVTDSEPHAANMLDSLVTLAGAGVAAGVACVGIPVALWAVGFTGAGIAAGTLAAKMMSAAAIANGGGVAAGSAVAVLQSIGAAGLPAAAKAVIVGVGAAVGALV</sequence>
<dbReference type="Proteomes" id="UP000694380">
    <property type="component" value="Chromosome 19"/>
</dbReference>
<evidence type="ECO:0000256" key="3">
    <source>
        <dbReference type="ARBA" id="ARBA00022692"/>
    </source>
</evidence>
<dbReference type="GO" id="GO:0031966">
    <property type="term" value="C:mitochondrial membrane"/>
    <property type="evidence" value="ECO:0007669"/>
    <property type="project" value="TreeGrafter"/>
</dbReference>
<feature type="transmembrane region" description="Helical" evidence="6">
    <location>
        <begin position="88"/>
        <end position="113"/>
    </location>
</feature>
<dbReference type="AlphaFoldDB" id="A0A8C3I022"/>
<accession>A0A8C3I022</accession>
<protein>
    <submittedName>
        <fullName evidence="7">Uncharacterized protein</fullName>
    </submittedName>
</protein>
<dbReference type="Gene3D" id="6.10.110.10">
    <property type="match status" value="1"/>
</dbReference>
<organism evidence="7 8">
    <name type="scientific">Chrysemys picta bellii</name>
    <name type="common">Western painted turtle</name>
    <name type="synonym">Emys bellii</name>
    <dbReference type="NCBI Taxonomy" id="8478"/>
    <lineage>
        <taxon>Eukaryota</taxon>
        <taxon>Metazoa</taxon>
        <taxon>Chordata</taxon>
        <taxon>Craniata</taxon>
        <taxon>Vertebrata</taxon>
        <taxon>Euteleostomi</taxon>
        <taxon>Archelosauria</taxon>
        <taxon>Testudinata</taxon>
        <taxon>Testudines</taxon>
        <taxon>Cryptodira</taxon>
        <taxon>Durocryptodira</taxon>
        <taxon>Testudinoidea</taxon>
        <taxon>Emydidae</taxon>
        <taxon>Chrysemys</taxon>
    </lineage>
</organism>
<keyword evidence="8" id="KW-1185">Reference proteome</keyword>
<proteinExistence type="inferred from homology"/>
<dbReference type="GeneTree" id="ENSGT01150000287031"/>
<evidence type="ECO:0000256" key="6">
    <source>
        <dbReference type="SAM" id="Phobius"/>
    </source>
</evidence>
<comment type="similarity">
    <text evidence="2">Belongs to the IFI6/IFI27 family.</text>
</comment>
<feature type="transmembrane region" description="Helical" evidence="6">
    <location>
        <begin position="52"/>
        <end position="76"/>
    </location>
</feature>
<evidence type="ECO:0000256" key="5">
    <source>
        <dbReference type="ARBA" id="ARBA00023136"/>
    </source>
</evidence>
<keyword evidence="5 6" id="KW-0472">Membrane</keyword>
<keyword evidence="3 6" id="KW-0812">Transmembrane</keyword>
<keyword evidence="4 6" id="KW-1133">Transmembrane helix</keyword>
<dbReference type="InterPro" id="IPR038213">
    <property type="entry name" value="IFI6/IFI27-like_sf"/>
</dbReference>
<evidence type="ECO:0000313" key="7">
    <source>
        <dbReference type="Ensembl" id="ENSCPBP00000026272.1"/>
    </source>
</evidence>
<reference evidence="7" key="3">
    <citation type="submission" date="2025-09" db="UniProtKB">
        <authorList>
            <consortium name="Ensembl"/>
        </authorList>
    </citation>
    <scope>IDENTIFICATION</scope>
</reference>
<reference evidence="7" key="1">
    <citation type="journal article" date="2015" name="Genome Biol. Evol.">
        <title>Physical Mapping and Refinement of the Painted Turtle Genome (Chrysemys picta) Inform Amniote Genome Evolution and Challenge Turtle-Bird Chromosomal Conservation.</title>
        <authorList>
            <person name="Badenhorst D."/>
            <person name="Hillier L.W."/>
            <person name="Literman R."/>
            <person name="Montiel E.E."/>
            <person name="Radhakrishnan S."/>
            <person name="Shen Y."/>
            <person name="Minx P."/>
            <person name="Janes D.E."/>
            <person name="Warren W.C."/>
            <person name="Edwards S.V."/>
            <person name="Valenzuela N."/>
        </authorList>
    </citation>
    <scope>NUCLEOTIDE SEQUENCE [LARGE SCALE GENOMIC DNA]</scope>
</reference>
<evidence type="ECO:0000256" key="1">
    <source>
        <dbReference type="ARBA" id="ARBA00004141"/>
    </source>
</evidence>
<dbReference type="GO" id="GO:0001836">
    <property type="term" value="P:release of cytochrome c from mitochondria"/>
    <property type="evidence" value="ECO:0007669"/>
    <property type="project" value="TreeGrafter"/>
</dbReference>
<dbReference type="Ensembl" id="ENSCPBT00000030934.1">
    <property type="protein sequence ID" value="ENSCPBP00000026272.1"/>
    <property type="gene ID" value="ENSCPBG00000018645.1"/>
</dbReference>
<dbReference type="GO" id="GO:0097193">
    <property type="term" value="P:intrinsic apoptotic signaling pathway"/>
    <property type="evidence" value="ECO:0007669"/>
    <property type="project" value="TreeGrafter"/>
</dbReference>
<evidence type="ECO:0000256" key="2">
    <source>
        <dbReference type="ARBA" id="ARBA00007262"/>
    </source>
</evidence>
<reference evidence="7" key="2">
    <citation type="submission" date="2025-08" db="UniProtKB">
        <authorList>
            <consortium name="Ensembl"/>
        </authorList>
    </citation>
    <scope>IDENTIFICATION</scope>
</reference>
<dbReference type="Pfam" id="PF06140">
    <property type="entry name" value="Ifi-6-16"/>
    <property type="match status" value="1"/>
</dbReference>
<evidence type="ECO:0000313" key="8">
    <source>
        <dbReference type="Proteomes" id="UP000694380"/>
    </source>
</evidence>
<dbReference type="InterPro" id="IPR009311">
    <property type="entry name" value="IFI6/IFI27-like"/>
</dbReference>
<dbReference type="PANTHER" id="PTHR16932">
    <property type="entry name" value="INTERFERON ALPHA-INDUCIBLE PROTEIN 27"/>
    <property type="match status" value="1"/>
</dbReference>
<dbReference type="PANTHER" id="PTHR16932:SF18">
    <property type="entry name" value="INTERFERON, ALPHA-INDUCIBLE PROTEIN 27-LIKE 2"/>
    <property type="match status" value="1"/>
</dbReference>
<evidence type="ECO:0000256" key="4">
    <source>
        <dbReference type="ARBA" id="ARBA00022989"/>
    </source>
</evidence>